<dbReference type="EMBL" id="UWOC01000164">
    <property type="protein sequence ID" value="VCU10239.1"/>
    <property type="molecule type" value="Genomic_DNA"/>
</dbReference>
<dbReference type="Proteomes" id="UP000289200">
    <property type="component" value="Unassembled WGS sequence"/>
</dbReference>
<reference evidence="2" key="1">
    <citation type="submission" date="2018-10" db="EMBL/GenBank/DDBJ databases">
        <authorList>
            <person name="Peiro R."/>
            <person name="Begona"/>
            <person name="Cbmso G."/>
            <person name="Lopez M."/>
            <person name="Gonzalez S."/>
            <person name="Sacristan E."/>
            <person name="Castillo E."/>
        </authorList>
    </citation>
    <scope>NUCLEOTIDE SEQUENCE [LARGE SCALE GENOMIC DNA]</scope>
</reference>
<dbReference type="RefSeq" id="WP_129610235.1">
    <property type="nucleotide sequence ID" value="NZ_UWOC01000164.1"/>
</dbReference>
<sequence>MVTTRLAPHDLPTRLRRILSDLARSYREAAAPELWHVVHDGRVHGVLSRDGCHWTLAWTDVADPRLVAFGGPLVGEADDIGAALVRHLAATAPAGTAGAETLRLSPVLVV</sequence>
<accession>A0A447CYB2</accession>
<proteinExistence type="predicted"/>
<evidence type="ECO:0000313" key="2">
    <source>
        <dbReference type="Proteomes" id="UP000289200"/>
    </source>
</evidence>
<organism evidence="1 2">
    <name type="scientific">Rhodoplanes serenus</name>
    <dbReference type="NCBI Taxonomy" id="200615"/>
    <lineage>
        <taxon>Bacteria</taxon>
        <taxon>Pseudomonadati</taxon>
        <taxon>Pseudomonadota</taxon>
        <taxon>Alphaproteobacteria</taxon>
        <taxon>Hyphomicrobiales</taxon>
        <taxon>Nitrobacteraceae</taxon>
        <taxon>Rhodoplanes</taxon>
    </lineage>
</organism>
<dbReference type="AlphaFoldDB" id="A0A447CYB2"/>
<dbReference type="OrthoDB" id="7376004at2"/>
<name>A0A447CYB2_9BRAD</name>
<evidence type="ECO:0000313" key="1">
    <source>
        <dbReference type="EMBL" id="VCU10239.1"/>
    </source>
</evidence>
<comment type="caution">
    <text evidence="1">The sequence shown here is derived from an EMBL/GenBank/DDBJ whole genome shotgun (WGS) entry which is preliminary data.</text>
</comment>
<gene>
    <name evidence="1" type="ORF">RHODGE_RHODGE_03425</name>
</gene>
<protein>
    <submittedName>
        <fullName evidence="1">Uncharacterized protein</fullName>
    </submittedName>
</protein>
<keyword evidence="2" id="KW-1185">Reference proteome</keyword>